<dbReference type="GO" id="GO:0006915">
    <property type="term" value="P:apoptotic process"/>
    <property type="evidence" value="ECO:0007669"/>
    <property type="project" value="UniProtKB-KW"/>
</dbReference>
<dbReference type="SMART" id="SM00115">
    <property type="entry name" value="CASc"/>
    <property type="match status" value="1"/>
</dbReference>
<accession>A0A556TTB6</accession>
<evidence type="ECO:0000256" key="8">
    <source>
        <dbReference type="ARBA" id="ARBA00022737"/>
    </source>
</evidence>
<keyword evidence="12" id="KW-0539">Nucleus</keyword>
<keyword evidence="6" id="KW-0645">Protease</keyword>
<gene>
    <name evidence="19" type="ORF">Baya_4706</name>
</gene>
<dbReference type="GO" id="GO:0032991">
    <property type="term" value="C:protein-containing complex"/>
    <property type="evidence" value="ECO:0007669"/>
    <property type="project" value="UniProtKB-ARBA"/>
</dbReference>
<dbReference type="PROSITE" id="PS01122">
    <property type="entry name" value="CASPASE_CYS"/>
    <property type="match status" value="1"/>
</dbReference>
<dbReference type="GO" id="GO:0006508">
    <property type="term" value="P:proteolysis"/>
    <property type="evidence" value="ECO:0007669"/>
    <property type="project" value="UniProtKB-KW"/>
</dbReference>
<evidence type="ECO:0000256" key="10">
    <source>
        <dbReference type="ARBA" id="ARBA00022807"/>
    </source>
</evidence>
<dbReference type="InterPro" id="IPR029030">
    <property type="entry name" value="Caspase-like_dom_sf"/>
</dbReference>
<evidence type="ECO:0000256" key="1">
    <source>
        <dbReference type="ARBA" id="ARBA00004123"/>
    </source>
</evidence>
<evidence type="ECO:0000256" key="14">
    <source>
        <dbReference type="ARBA" id="ARBA00066479"/>
    </source>
</evidence>
<comment type="catalytic activity">
    <reaction evidence="13">
        <text>Strict requirement for Asp at position P1 and has a preferred cleavage sequence of (Leu/Asp/Val)-Glu-Thr-Asp-|-(Gly/Ser/Ala).</text>
        <dbReference type="EC" id="3.4.22.61"/>
    </reaction>
</comment>
<proteinExistence type="inferred from homology"/>
<evidence type="ECO:0000256" key="5">
    <source>
        <dbReference type="ARBA" id="ARBA00022553"/>
    </source>
</evidence>
<dbReference type="EMBL" id="VCAZ01000017">
    <property type="protein sequence ID" value="TSK62578.1"/>
    <property type="molecule type" value="Genomic_DNA"/>
</dbReference>
<protein>
    <recommendedName>
        <fullName evidence="15">Caspase-8</fullName>
        <ecNumber evidence="14">3.4.22.61</ecNumber>
    </recommendedName>
</protein>
<evidence type="ECO:0000259" key="17">
    <source>
        <dbReference type="PROSITE" id="PS50207"/>
    </source>
</evidence>
<keyword evidence="10" id="KW-0788">Thiol protease</keyword>
<dbReference type="GO" id="GO:0043065">
    <property type="term" value="P:positive regulation of apoptotic process"/>
    <property type="evidence" value="ECO:0007669"/>
    <property type="project" value="UniProtKB-ARBA"/>
</dbReference>
<evidence type="ECO:0000256" key="7">
    <source>
        <dbReference type="ARBA" id="ARBA00022703"/>
    </source>
</evidence>
<keyword evidence="4" id="KW-0963">Cytoplasm</keyword>
<dbReference type="CDD" id="cd00032">
    <property type="entry name" value="CASc"/>
    <property type="match status" value="1"/>
</dbReference>
<dbReference type="InterPro" id="IPR033139">
    <property type="entry name" value="Caspase_cys_AS"/>
</dbReference>
<dbReference type="FunFam" id="3.40.50.1460:FF:000008">
    <property type="entry name" value="caspase-8 isoform X1"/>
    <property type="match status" value="1"/>
</dbReference>
<evidence type="ECO:0000256" key="3">
    <source>
        <dbReference type="ARBA" id="ARBA00010134"/>
    </source>
</evidence>
<sequence>MSSNPRGICLIINNIEFDPPRKNRQGSVSDEESLKEVFQWLGYSLAVHRNQTAEQMKNLLKTYSQIDHTGDCFVCCIMSHGSKDGVYGTDGAIISSDDIFGPFNGRSCPSLVNKPKVFFIQACRGTEKQLPAVVQSDSYEEMDAEAEMEDEEMLEMDAVEVITIPSDADFLVARSTLKGYVSFRCTIMGSWFMQSLCKQLNIFCPMGTDVPTILLAVNKEVGEKAVEHKVKGLLKQMPVHKVTLRKKLVFYVPNQQ</sequence>
<dbReference type="Proteomes" id="UP000319801">
    <property type="component" value="Unassembled WGS sequence"/>
</dbReference>
<name>A0A556TTB6_BAGYA</name>
<dbReference type="AlphaFoldDB" id="A0A556TTB6"/>
<dbReference type="PROSITE" id="PS50207">
    <property type="entry name" value="CASPASE_P10"/>
    <property type="match status" value="1"/>
</dbReference>
<dbReference type="GO" id="GO:0005634">
    <property type="term" value="C:nucleus"/>
    <property type="evidence" value="ECO:0007669"/>
    <property type="project" value="UniProtKB-SubCell"/>
</dbReference>
<keyword evidence="7" id="KW-0053">Apoptosis</keyword>
<keyword evidence="20" id="KW-1185">Reference proteome</keyword>
<feature type="domain" description="Caspase family p10" evidence="17">
    <location>
        <begin position="160"/>
        <end position="252"/>
    </location>
</feature>
<evidence type="ECO:0000256" key="4">
    <source>
        <dbReference type="ARBA" id="ARBA00022490"/>
    </source>
</evidence>
<dbReference type="InterPro" id="IPR011600">
    <property type="entry name" value="Pept_C14_caspase"/>
</dbReference>
<dbReference type="EC" id="3.4.22.61" evidence="14"/>
<dbReference type="PANTHER" id="PTHR48169:SF7">
    <property type="entry name" value="CASPASE 10"/>
    <property type="match status" value="1"/>
</dbReference>
<dbReference type="SUPFAM" id="SSF52129">
    <property type="entry name" value="Caspase-like"/>
    <property type="match status" value="1"/>
</dbReference>
<evidence type="ECO:0000256" key="2">
    <source>
        <dbReference type="ARBA" id="ARBA00004496"/>
    </source>
</evidence>
<keyword evidence="5" id="KW-0597">Phosphoprotein</keyword>
<comment type="subcellular location">
    <subcellularLocation>
        <location evidence="2">Cytoplasm</location>
    </subcellularLocation>
    <subcellularLocation>
        <location evidence="1">Nucleus</location>
    </subcellularLocation>
</comment>
<comment type="similarity">
    <text evidence="3 16">Belongs to the peptidase C14A family.</text>
</comment>
<keyword evidence="8" id="KW-0677">Repeat</keyword>
<evidence type="ECO:0000256" key="16">
    <source>
        <dbReference type="RuleBase" id="RU003971"/>
    </source>
</evidence>
<evidence type="ECO:0000256" key="11">
    <source>
        <dbReference type="ARBA" id="ARBA00023145"/>
    </source>
</evidence>
<keyword evidence="9" id="KW-0378">Hydrolase</keyword>
<dbReference type="InterPro" id="IPR016129">
    <property type="entry name" value="Caspase_his_AS"/>
</dbReference>
<evidence type="ECO:0000256" key="13">
    <source>
        <dbReference type="ARBA" id="ARBA00051626"/>
    </source>
</evidence>
<keyword evidence="11" id="KW-0865">Zymogen</keyword>
<comment type="caution">
    <text evidence="19">The sequence shown here is derived from an EMBL/GenBank/DDBJ whole genome shotgun (WGS) entry which is preliminary data.</text>
</comment>
<evidence type="ECO:0000259" key="18">
    <source>
        <dbReference type="PROSITE" id="PS50208"/>
    </source>
</evidence>
<dbReference type="PRINTS" id="PR00376">
    <property type="entry name" value="IL1BCENZYME"/>
</dbReference>
<evidence type="ECO:0000256" key="6">
    <source>
        <dbReference type="ARBA" id="ARBA00022670"/>
    </source>
</evidence>
<organism evidence="19 20">
    <name type="scientific">Bagarius yarrelli</name>
    <name type="common">Goonch</name>
    <name type="synonym">Bagrus yarrelli</name>
    <dbReference type="NCBI Taxonomy" id="175774"/>
    <lineage>
        <taxon>Eukaryota</taxon>
        <taxon>Metazoa</taxon>
        <taxon>Chordata</taxon>
        <taxon>Craniata</taxon>
        <taxon>Vertebrata</taxon>
        <taxon>Euteleostomi</taxon>
        <taxon>Actinopterygii</taxon>
        <taxon>Neopterygii</taxon>
        <taxon>Teleostei</taxon>
        <taxon>Ostariophysi</taxon>
        <taxon>Siluriformes</taxon>
        <taxon>Sisoridae</taxon>
        <taxon>Sisorinae</taxon>
        <taxon>Bagarius</taxon>
    </lineage>
</organism>
<dbReference type="GO" id="GO:0004197">
    <property type="term" value="F:cysteine-type endopeptidase activity"/>
    <property type="evidence" value="ECO:0007669"/>
    <property type="project" value="InterPro"/>
</dbReference>
<evidence type="ECO:0000313" key="19">
    <source>
        <dbReference type="EMBL" id="TSK62578.1"/>
    </source>
</evidence>
<evidence type="ECO:0000256" key="12">
    <source>
        <dbReference type="ARBA" id="ARBA00023242"/>
    </source>
</evidence>
<dbReference type="InterPro" id="IPR015917">
    <property type="entry name" value="Pept_C14A"/>
</dbReference>
<dbReference type="PROSITE" id="PS50208">
    <property type="entry name" value="CASPASE_P20"/>
    <property type="match status" value="1"/>
</dbReference>
<evidence type="ECO:0000256" key="9">
    <source>
        <dbReference type="ARBA" id="ARBA00022801"/>
    </source>
</evidence>
<dbReference type="InterPro" id="IPR001309">
    <property type="entry name" value="Pept_C14_p20"/>
</dbReference>
<dbReference type="GO" id="GO:0005737">
    <property type="term" value="C:cytoplasm"/>
    <property type="evidence" value="ECO:0007669"/>
    <property type="project" value="UniProtKB-SubCell"/>
</dbReference>
<dbReference type="InterPro" id="IPR002138">
    <property type="entry name" value="Pept_C14_p10"/>
</dbReference>
<dbReference type="Gene3D" id="3.40.50.1460">
    <property type="match status" value="1"/>
</dbReference>
<reference evidence="19 20" key="1">
    <citation type="journal article" date="2019" name="Genome Biol. Evol.">
        <title>Whole-Genome Sequencing of the Giant Devil Catfish, Bagarius yarrelli.</title>
        <authorList>
            <person name="Jiang W."/>
            <person name="Lv Y."/>
            <person name="Cheng L."/>
            <person name="Yang K."/>
            <person name="Chao B."/>
            <person name="Wang X."/>
            <person name="Li Y."/>
            <person name="Pan X."/>
            <person name="You X."/>
            <person name="Zhang Y."/>
            <person name="Yang J."/>
            <person name="Li J."/>
            <person name="Zhang X."/>
            <person name="Liu S."/>
            <person name="Sun C."/>
            <person name="Yang J."/>
            <person name="Shi Q."/>
        </authorList>
    </citation>
    <scope>NUCLEOTIDE SEQUENCE [LARGE SCALE GENOMIC DNA]</scope>
    <source>
        <strain evidence="19">JWS20170419001</strain>
        <tissue evidence="19">Muscle</tissue>
    </source>
</reference>
<evidence type="ECO:0000313" key="20">
    <source>
        <dbReference type="Proteomes" id="UP000319801"/>
    </source>
</evidence>
<dbReference type="GO" id="GO:0051604">
    <property type="term" value="P:protein maturation"/>
    <property type="evidence" value="ECO:0007669"/>
    <property type="project" value="UniProtKB-ARBA"/>
</dbReference>
<dbReference type="GO" id="GO:0005886">
    <property type="term" value="C:plasma membrane"/>
    <property type="evidence" value="ECO:0007669"/>
    <property type="project" value="UniProtKB-ARBA"/>
</dbReference>
<dbReference type="PROSITE" id="PS01121">
    <property type="entry name" value="CASPASE_HIS"/>
    <property type="match status" value="1"/>
</dbReference>
<dbReference type="OrthoDB" id="6114029at2759"/>
<dbReference type="Pfam" id="PF00656">
    <property type="entry name" value="Peptidase_C14"/>
    <property type="match status" value="1"/>
</dbReference>
<dbReference type="PANTHER" id="PTHR48169">
    <property type="entry name" value="DED DOMAIN-CONTAINING PROTEIN"/>
    <property type="match status" value="1"/>
</dbReference>
<feature type="domain" description="Caspase family p20" evidence="18">
    <location>
        <begin position="5"/>
        <end position="127"/>
    </location>
</feature>
<evidence type="ECO:0000256" key="15">
    <source>
        <dbReference type="ARBA" id="ARBA00068172"/>
    </source>
</evidence>